<keyword evidence="2" id="KW-0812">Transmembrane</keyword>
<evidence type="ECO:0000256" key="2">
    <source>
        <dbReference type="SAM" id="Phobius"/>
    </source>
</evidence>
<keyword evidence="2" id="KW-0472">Membrane</keyword>
<comment type="caution">
    <text evidence="3">The sequence shown here is derived from an EMBL/GenBank/DDBJ whole genome shotgun (WGS) entry which is preliminary data.</text>
</comment>
<feature type="transmembrane region" description="Helical" evidence="2">
    <location>
        <begin position="66"/>
        <end position="88"/>
    </location>
</feature>
<dbReference type="AlphaFoldDB" id="A0A923SBP4"/>
<evidence type="ECO:0000313" key="3">
    <source>
        <dbReference type="EMBL" id="MBC5784059.1"/>
    </source>
</evidence>
<sequence length="114" mass="12050">MNDAQFRRRARHLLVAWAALILLMLASLGSAYIPLGTANGLIGAGIAMLKSAIVVSLFMGLWSAGALLRIVAATALATWCILLALGGLDTTQRPRLPAPAQDPQQVAPHLQEAR</sequence>
<accession>A0A923SBP4</accession>
<reference evidence="3" key="1">
    <citation type="submission" date="2020-08" db="EMBL/GenBank/DDBJ databases">
        <title>Ramlibacter sp. USB13 16S ribosomal RNA gene genome sequencing and assembly.</title>
        <authorList>
            <person name="Kang M."/>
        </authorList>
    </citation>
    <scope>NUCLEOTIDE SEQUENCE</scope>
    <source>
        <strain evidence="3">USB13</strain>
    </source>
</reference>
<dbReference type="Proteomes" id="UP000608513">
    <property type="component" value="Unassembled WGS sequence"/>
</dbReference>
<name>A0A923SBP4_9BURK</name>
<feature type="compositionally biased region" description="Low complexity" evidence="1">
    <location>
        <begin position="98"/>
        <end position="108"/>
    </location>
</feature>
<keyword evidence="2" id="KW-1133">Transmembrane helix</keyword>
<feature type="transmembrane region" description="Helical" evidence="2">
    <location>
        <begin position="41"/>
        <end position="59"/>
    </location>
</feature>
<organism evidence="3 4">
    <name type="scientific">Ramlibacter cellulosilyticus</name>
    <dbReference type="NCBI Taxonomy" id="2764187"/>
    <lineage>
        <taxon>Bacteria</taxon>
        <taxon>Pseudomonadati</taxon>
        <taxon>Pseudomonadota</taxon>
        <taxon>Betaproteobacteria</taxon>
        <taxon>Burkholderiales</taxon>
        <taxon>Comamonadaceae</taxon>
        <taxon>Ramlibacter</taxon>
    </lineage>
</organism>
<feature type="region of interest" description="Disordered" evidence="1">
    <location>
        <begin position="94"/>
        <end position="114"/>
    </location>
</feature>
<evidence type="ECO:0000256" key="1">
    <source>
        <dbReference type="SAM" id="MobiDB-lite"/>
    </source>
</evidence>
<proteinExistence type="predicted"/>
<protein>
    <submittedName>
        <fullName evidence="3">Oxidase</fullName>
    </submittedName>
</protein>
<gene>
    <name evidence="3" type="ORF">H8N03_13995</name>
</gene>
<dbReference type="EMBL" id="JACORT010000005">
    <property type="protein sequence ID" value="MBC5784059.1"/>
    <property type="molecule type" value="Genomic_DNA"/>
</dbReference>
<keyword evidence="4" id="KW-1185">Reference proteome</keyword>
<evidence type="ECO:0000313" key="4">
    <source>
        <dbReference type="Proteomes" id="UP000608513"/>
    </source>
</evidence>
<dbReference type="RefSeq" id="WP_187076797.1">
    <property type="nucleotide sequence ID" value="NZ_JACORT010000005.1"/>
</dbReference>